<name>A0A101MQA7_PENFR</name>
<evidence type="ECO:0000313" key="6">
    <source>
        <dbReference type="Proteomes" id="UP000055045"/>
    </source>
</evidence>
<dbReference type="InterPro" id="IPR000073">
    <property type="entry name" value="AB_hydrolase_1"/>
</dbReference>
<dbReference type="InterPro" id="IPR006162">
    <property type="entry name" value="Ppantetheine_attach_site"/>
</dbReference>
<evidence type="ECO:0000313" key="5">
    <source>
        <dbReference type="EMBL" id="KUM64740.1"/>
    </source>
</evidence>
<dbReference type="Proteomes" id="UP000055045">
    <property type="component" value="Unassembled WGS sequence"/>
</dbReference>
<dbReference type="Pfam" id="PF13649">
    <property type="entry name" value="Methyltransf_25"/>
    <property type="match status" value="1"/>
</dbReference>
<feature type="domain" description="Carrier" evidence="4">
    <location>
        <begin position="527"/>
        <end position="601"/>
    </location>
</feature>
<dbReference type="CDD" id="cd05930">
    <property type="entry name" value="A_NRPS"/>
    <property type="match status" value="1"/>
</dbReference>
<dbReference type="EMBL" id="LLXE01000041">
    <property type="protein sequence ID" value="KUM64740.1"/>
    <property type="molecule type" value="Genomic_DNA"/>
</dbReference>
<gene>
    <name evidence="5" type="ORF">ACN42_g2341</name>
</gene>
<dbReference type="Gene3D" id="1.10.1200.10">
    <property type="entry name" value="ACP-like"/>
    <property type="match status" value="1"/>
</dbReference>
<keyword evidence="6" id="KW-1185">Reference proteome</keyword>
<keyword evidence="1" id="KW-0596">Phosphopantetheine</keyword>
<dbReference type="GO" id="GO:0017000">
    <property type="term" value="P:antibiotic biosynthetic process"/>
    <property type="evidence" value="ECO:0007669"/>
    <property type="project" value="UniProtKB-ARBA"/>
</dbReference>
<evidence type="ECO:0000259" key="4">
    <source>
        <dbReference type="PROSITE" id="PS50075"/>
    </source>
</evidence>
<dbReference type="InterPro" id="IPR000873">
    <property type="entry name" value="AMP-dep_synth/lig_dom"/>
</dbReference>
<keyword evidence="3" id="KW-0436">Ligase</keyword>
<dbReference type="SUPFAM" id="SSF47336">
    <property type="entry name" value="ACP-like"/>
    <property type="match status" value="1"/>
</dbReference>
<protein>
    <recommendedName>
        <fullName evidence="4">Carrier domain-containing protein</fullName>
    </recommendedName>
</protein>
<comment type="caution">
    <text evidence="5">The sequence shown here is derived from an EMBL/GenBank/DDBJ whole genome shotgun (WGS) entry which is preliminary data.</text>
</comment>
<dbReference type="GO" id="GO:0005737">
    <property type="term" value="C:cytoplasm"/>
    <property type="evidence" value="ECO:0007669"/>
    <property type="project" value="TreeGrafter"/>
</dbReference>
<evidence type="ECO:0000256" key="3">
    <source>
        <dbReference type="ARBA" id="ARBA00022598"/>
    </source>
</evidence>
<keyword evidence="2" id="KW-0597">Phosphoprotein</keyword>
<dbReference type="Gene3D" id="3.40.50.1820">
    <property type="entry name" value="alpha/beta hydrolase"/>
    <property type="match status" value="1"/>
</dbReference>
<dbReference type="Gene3D" id="3.40.50.980">
    <property type="match status" value="2"/>
</dbReference>
<accession>A0A101MQA7</accession>
<dbReference type="Gene3D" id="2.30.38.10">
    <property type="entry name" value="Luciferase, Domain 3"/>
    <property type="match status" value="1"/>
</dbReference>
<dbReference type="Pfam" id="PF00550">
    <property type="entry name" value="PP-binding"/>
    <property type="match status" value="1"/>
</dbReference>
<dbReference type="GO" id="GO:0044550">
    <property type="term" value="P:secondary metabolite biosynthetic process"/>
    <property type="evidence" value="ECO:0007669"/>
    <property type="project" value="TreeGrafter"/>
</dbReference>
<reference evidence="5 6" key="1">
    <citation type="submission" date="2015-10" db="EMBL/GenBank/DDBJ databases">
        <title>Genome sequencing of Penicillium freii.</title>
        <authorList>
            <person name="Nguyen H.D."/>
            <person name="Visagie C.M."/>
            <person name="Seifert K.A."/>
        </authorList>
    </citation>
    <scope>NUCLEOTIDE SEQUENCE [LARGE SCALE GENOMIC DNA]</scope>
    <source>
        <strain evidence="5 6">DAOM 242723</strain>
    </source>
</reference>
<dbReference type="SUPFAM" id="SSF56801">
    <property type="entry name" value="Acetyl-CoA synthetase-like"/>
    <property type="match status" value="1"/>
</dbReference>
<dbReference type="NCBIfam" id="TIGR01733">
    <property type="entry name" value="AA-adenyl-dom"/>
    <property type="match status" value="1"/>
</dbReference>
<dbReference type="InterPro" id="IPR041698">
    <property type="entry name" value="Methyltransf_25"/>
</dbReference>
<dbReference type="PROSITE" id="PS50075">
    <property type="entry name" value="CARRIER"/>
    <property type="match status" value="1"/>
</dbReference>
<dbReference type="Pfam" id="PF12697">
    <property type="entry name" value="Abhydrolase_6"/>
    <property type="match status" value="1"/>
</dbReference>
<dbReference type="CDD" id="cd02440">
    <property type="entry name" value="AdoMet_MTases"/>
    <property type="match status" value="1"/>
</dbReference>
<dbReference type="InterPro" id="IPR036736">
    <property type="entry name" value="ACP-like_sf"/>
</dbReference>
<dbReference type="PROSITE" id="PS00455">
    <property type="entry name" value="AMP_BINDING"/>
    <property type="match status" value="1"/>
</dbReference>
<dbReference type="InterPro" id="IPR029058">
    <property type="entry name" value="AB_hydrolase_fold"/>
</dbReference>
<evidence type="ECO:0000256" key="1">
    <source>
        <dbReference type="ARBA" id="ARBA00022450"/>
    </source>
</evidence>
<proteinExistence type="predicted"/>
<dbReference type="Pfam" id="PF00501">
    <property type="entry name" value="AMP-binding"/>
    <property type="match status" value="1"/>
</dbReference>
<dbReference type="InterPro" id="IPR010071">
    <property type="entry name" value="AA_adenyl_dom"/>
</dbReference>
<dbReference type="GO" id="GO:0043041">
    <property type="term" value="P:amino acid activation for nonribosomal peptide biosynthetic process"/>
    <property type="evidence" value="ECO:0007669"/>
    <property type="project" value="TreeGrafter"/>
</dbReference>
<dbReference type="SUPFAM" id="SSF53474">
    <property type="entry name" value="alpha/beta-Hydrolases"/>
    <property type="match status" value="1"/>
</dbReference>
<dbReference type="InterPro" id="IPR045851">
    <property type="entry name" value="AMP-bd_C_sf"/>
</dbReference>
<dbReference type="PANTHER" id="PTHR45527:SF1">
    <property type="entry name" value="FATTY ACID SYNTHASE"/>
    <property type="match status" value="1"/>
</dbReference>
<dbReference type="InterPro" id="IPR029063">
    <property type="entry name" value="SAM-dependent_MTases_sf"/>
</dbReference>
<dbReference type="Gene3D" id="3.30.300.30">
    <property type="match status" value="1"/>
</dbReference>
<dbReference type="Gene3D" id="3.40.50.150">
    <property type="entry name" value="Vaccinia Virus protein VP39"/>
    <property type="match status" value="1"/>
</dbReference>
<dbReference type="InterPro" id="IPR020845">
    <property type="entry name" value="AMP-binding_CS"/>
</dbReference>
<dbReference type="PROSITE" id="PS00012">
    <property type="entry name" value="PHOSPHOPANTETHEINE"/>
    <property type="match status" value="1"/>
</dbReference>
<dbReference type="GO" id="GO:0031177">
    <property type="term" value="F:phosphopantetheine binding"/>
    <property type="evidence" value="ECO:0007669"/>
    <property type="project" value="TreeGrafter"/>
</dbReference>
<sequence>MGLERASPVLSIGRSLRQSDQLAGWLAQQRLHLETLVRVLAPRSCETIVAFLGILKANLAYLPLDINVPAKRIESILSTVAGNKLVLLGAGIAVPDLKLQDVESLPIANTYDQLAVTLYEGIAILPEPTATSLTYVMFTSGSIGRPKGIMVEHCGIVRLVKNTNVMTEAQAAVPIAHVTNIAFDNTTWEVYMALLNGGMVVCIDHLILLDTVAFGRVLKEQQVKTAMFTPALLKQLLDQNPTSLSQLTTLVSAGDRLDRRDATQVKALLRGNFINAYGPTENTTSSTFYSILPLEESVNGVPIGRPISNSGAFVMDPHQHLVPLGVIGELIVTGDRLARGYTDPELDRDRFVHVNIHEEFVRAYRTGDRIRYRPTDGQLEFFGRMDHQVKIRGHRIKLAEVEDALLRQNLVSDAVALVRDQDGEQVELVSFVTISRYNSSSHNIKTPGIDEQNSQMIPVVSEIGIYQDMEALLRNALRVMLPAYMIPARIRVLDEMPLNANGKVDRRALATFSPDTVTRQGLRTIDRPRTDHERAICEEFTHVLGFEIGTTDDFFGIGGHSLMAMRLLSRVNTRLHCNLLLRDLYQYSTPEALCKEIELRASNGFVPGETHSFLELHSRDKSSATLILIHGFWGSGTVFSELIPLVNDTLDVLVVHDPFFGRLEGPQTVDEWATFYLKALKEFLPSNHHIILGGYSTGGLIAFKMASMWCAWQGTHLASIILLDPGIFEAADISDLETIAIDDELQYGLRIFGHDQKAYVQQHFSKLGTLLRSLRAQPEYHGKGLYVSTNDTVGSGVSQWWTDNYPLLQIHHVSTTHHSLFDKSVIKRLSKAINHHCSQSLEIVRKKPSAVTIHQGTKIINVDQLSWDDLSEQIRQSLVGISNGIAAEKLLFTRNDNRDTASLRTVVAKGVAKALAGPYHWAVRCYWVQDQEPVLIMLSTRRYNSYRSSYSGLLHALSDLDSSKPTAETLYRLAFELDNRSLRRMVPKKANEATAKLLSIAQSDSILLAALAAEILTHQGSPTLPIQAIVKSQQKAGTCIDLNGTTKHEAATFEKRINVDDYNFFELVHPAYFRQTIALATLVAKFIKNSFPRAIDVGPGPGSNLLAFCELMPHTEILAIEPSDVAFQYLSGHFRGNARVKCHQEDFLTLPVEPEGIDYIMSTGASHHFNTDAFIQRSIEWLRPGGYWLIADEMISQFATRTERNLSLMRHHLAYMAPLCFPWPETENDVRTPSEREFVNDYNRTIPHAKFYADNGDVHDAEVLCRALLSRTEQHGFTTKVSDPQLAFWRLQWLELQALVAGLDYEVEQKTYPQYFKKMAEGAGLICVAHERVYGTTGLSDEGAGTHVMAFQKA</sequence>
<dbReference type="GO" id="GO:0016874">
    <property type="term" value="F:ligase activity"/>
    <property type="evidence" value="ECO:0007669"/>
    <property type="project" value="UniProtKB-KW"/>
</dbReference>
<dbReference type="InterPro" id="IPR009081">
    <property type="entry name" value="PP-bd_ACP"/>
</dbReference>
<organism evidence="5 6">
    <name type="scientific">Penicillium freii</name>
    <dbReference type="NCBI Taxonomy" id="48697"/>
    <lineage>
        <taxon>Eukaryota</taxon>
        <taxon>Fungi</taxon>
        <taxon>Dikarya</taxon>
        <taxon>Ascomycota</taxon>
        <taxon>Pezizomycotina</taxon>
        <taxon>Eurotiomycetes</taxon>
        <taxon>Eurotiomycetidae</taxon>
        <taxon>Eurotiales</taxon>
        <taxon>Aspergillaceae</taxon>
        <taxon>Penicillium</taxon>
    </lineage>
</organism>
<dbReference type="SUPFAM" id="SSF53335">
    <property type="entry name" value="S-adenosyl-L-methionine-dependent methyltransferases"/>
    <property type="match status" value="1"/>
</dbReference>
<dbReference type="GO" id="GO:0072330">
    <property type="term" value="P:monocarboxylic acid biosynthetic process"/>
    <property type="evidence" value="ECO:0007669"/>
    <property type="project" value="UniProtKB-ARBA"/>
</dbReference>
<dbReference type="PANTHER" id="PTHR45527">
    <property type="entry name" value="NONRIBOSOMAL PEPTIDE SYNTHETASE"/>
    <property type="match status" value="1"/>
</dbReference>
<dbReference type="STRING" id="48697.A0A101MQA7"/>
<evidence type="ECO:0000256" key="2">
    <source>
        <dbReference type="ARBA" id="ARBA00022553"/>
    </source>
</evidence>